<feature type="compositionally biased region" description="Low complexity" evidence="8">
    <location>
        <begin position="31"/>
        <end position="48"/>
    </location>
</feature>
<keyword evidence="2" id="KW-0732">Signal</keyword>
<organism evidence="10 11">
    <name type="scientific">Roseiconus lacunae</name>
    <dbReference type="NCBI Taxonomy" id="2605694"/>
    <lineage>
        <taxon>Bacteria</taxon>
        <taxon>Pseudomonadati</taxon>
        <taxon>Planctomycetota</taxon>
        <taxon>Planctomycetia</taxon>
        <taxon>Pirellulales</taxon>
        <taxon>Pirellulaceae</taxon>
        <taxon>Roseiconus</taxon>
    </lineage>
</organism>
<keyword evidence="11" id="KW-1185">Reference proteome</keyword>
<dbReference type="Gene3D" id="2.60.120.260">
    <property type="entry name" value="Galactose-binding domain-like"/>
    <property type="match status" value="1"/>
</dbReference>
<dbReference type="InterPro" id="IPR001000">
    <property type="entry name" value="GH10_dom"/>
</dbReference>
<dbReference type="EMBL" id="JASZZN010000001">
    <property type="protein sequence ID" value="MDM4013923.1"/>
    <property type="molecule type" value="Genomic_DNA"/>
</dbReference>
<keyword evidence="6 7" id="KW-0624">Polysaccharide degradation</keyword>
<dbReference type="SUPFAM" id="SSF53474">
    <property type="entry name" value="alpha/beta-Hydrolases"/>
    <property type="match status" value="1"/>
</dbReference>
<dbReference type="RefSeq" id="WP_289161641.1">
    <property type="nucleotide sequence ID" value="NZ_JASZZN010000001.1"/>
</dbReference>
<protein>
    <recommendedName>
        <fullName evidence="7">Beta-xylanase</fullName>
        <ecNumber evidence="7">3.2.1.8</ecNumber>
    </recommendedName>
</protein>
<evidence type="ECO:0000256" key="1">
    <source>
        <dbReference type="ARBA" id="ARBA00022487"/>
    </source>
</evidence>
<dbReference type="InterPro" id="IPR017853">
    <property type="entry name" value="GH"/>
</dbReference>
<sequence length="933" mass="104433">MIRSERLPISLPAILIGILATAVPSPLMEPSSAQESQSSKISGGSDSSPTIPLVYKAEHTGEAYPAPVLPEFDELPVVRPLPDPFAWSDGSGRSTAFKDWSRRRSEIKAEIERYGIGEKPPKPSDITAEFENNTLRVSVTENGETLTLTARVDLPEGKGPFPAVIGIGRGSGSLPHEIFSQRKIAMIAFNFNQVMAHQQNRGSEPINRLYPQLTHIGAYAAWPWGISRLIDGLELVDDDLPIDRQRLAVTGCSFAGKMALFAGALDERIALTIAQESGGGGAAAWRVSETLGNVETLGKTSHAWFLDDMFQFSGAVDKLPYDHHELMALVAPRALLVLGNPDYEWLADESGYVSCRAAHEVWKNFGVGDRFGFSIVADHPHCQLPDNQRPEVEAFVDKFLLGRTEVDTSVSKHPFESVEHEFWYDGWTKGTSSFPTLDGANVETLTFEAEAMNPGSDWQIKEDTKASGEKYVIINDGLNSTEAVPQNENSSLSISVTTTKDAKYYVHARVNCPTADDDSFWLKIDDSDFAAVNGLTTNGWQWVKLTTAVLKPGSHSIVIKHREDGAMLDQILVTTYPFGAEGLESTTSNFPALKDAVGQRFKIGVGVSHQVIGNPKDVTLLRRHFQIVTPENCMKPQGIHPEEHRWSFEQTDAFADFVRQSGLEMVGHCLVWAKDDRTDTWMMTEGDQPVSRETLLRRIETHTETVVKRYADVVTHWDVVNEAIGDSNDGLLRDSIYSRTTGIDFVVTAFETARANDPDALLIYNDYNGHQPGKREKLIEFLKQLKAAGAPVDAYGMQGHFELGDKSLSQLRETFDELRKLDIKIVVSELDIDVVKRGRWWSDDGKYREELRHYDPYEDGLPSNVEDEMVRQYVDLFELFDEYSESIARVSFWNLHDGQSWLNYFPWKRTNYPLLFDRNRNPKAAFHAVIDRL</sequence>
<dbReference type="CDD" id="cd02795">
    <property type="entry name" value="CBM6-CBM35-CBM36_like"/>
    <property type="match status" value="1"/>
</dbReference>
<evidence type="ECO:0000256" key="3">
    <source>
        <dbReference type="ARBA" id="ARBA00022801"/>
    </source>
</evidence>
<keyword evidence="4 7" id="KW-0119">Carbohydrate metabolism</keyword>
<dbReference type="Gene3D" id="3.20.20.80">
    <property type="entry name" value="Glycosidases"/>
    <property type="match status" value="1"/>
</dbReference>
<evidence type="ECO:0000313" key="11">
    <source>
        <dbReference type="Proteomes" id="UP001239462"/>
    </source>
</evidence>
<evidence type="ECO:0000256" key="5">
    <source>
        <dbReference type="ARBA" id="ARBA00023295"/>
    </source>
</evidence>
<dbReference type="PRINTS" id="PR00134">
    <property type="entry name" value="GLHYDRLASE10"/>
</dbReference>
<comment type="caution">
    <text evidence="10">The sequence shown here is derived from an EMBL/GenBank/DDBJ whole genome shotgun (WGS) entry which is preliminary data.</text>
</comment>
<keyword evidence="3 7" id="KW-0378">Hydrolase</keyword>
<dbReference type="Proteomes" id="UP001239462">
    <property type="component" value="Unassembled WGS sequence"/>
</dbReference>
<evidence type="ECO:0000256" key="2">
    <source>
        <dbReference type="ARBA" id="ARBA00022729"/>
    </source>
</evidence>
<keyword evidence="1" id="KW-0719">Serine esterase</keyword>
<dbReference type="InterPro" id="IPR044846">
    <property type="entry name" value="GH10"/>
</dbReference>
<dbReference type="InterPro" id="IPR054579">
    <property type="entry name" value="GCE-like_dom"/>
</dbReference>
<comment type="catalytic activity">
    <reaction evidence="7">
        <text>Endohydrolysis of (1-&gt;4)-beta-D-xylosidic linkages in xylans.</text>
        <dbReference type="EC" id="3.2.1.8"/>
    </reaction>
</comment>
<evidence type="ECO:0000259" key="9">
    <source>
        <dbReference type="PROSITE" id="PS51760"/>
    </source>
</evidence>
<dbReference type="InterPro" id="IPR029058">
    <property type="entry name" value="AB_hydrolase_fold"/>
</dbReference>
<accession>A0ABT7PBQ4</accession>
<dbReference type="SUPFAM" id="SSF51445">
    <property type="entry name" value="(Trans)glycosidases"/>
    <property type="match status" value="1"/>
</dbReference>
<gene>
    <name evidence="10" type="ORF">QTN89_00680</name>
</gene>
<keyword evidence="5 7" id="KW-0326">Glycosidase</keyword>
<feature type="domain" description="GH10" evidence="9">
    <location>
        <begin position="587"/>
        <end position="932"/>
    </location>
</feature>
<name>A0ABT7PBQ4_9BACT</name>
<dbReference type="Pfam" id="PF00331">
    <property type="entry name" value="Glyco_hydro_10"/>
    <property type="match status" value="1"/>
</dbReference>
<feature type="region of interest" description="Disordered" evidence="8">
    <location>
        <begin position="28"/>
        <end position="51"/>
    </location>
</feature>
<proteinExistence type="inferred from homology"/>
<dbReference type="EC" id="3.2.1.8" evidence="7"/>
<evidence type="ECO:0000256" key="8">
    <source>
        <dbReference type="SAM" id="MobiDB-lite"/>
    </source>
</evidence>
<reference evidence="10 11" key="1">
    <citation type="submission" date="2023-06" db="EMBL/GenBank/DDBJ databases">
        <title>Roseiconus lacunae JC819 isolated from Gulf of Mannar region, Tamil Nadu.</title>
        <authorList>
            <person name="Pk S."/>
            <person name="Ch S."/>
            <person name="Ch V.R."/>
        </authorList>
    </citation>
    <scope>NUCLEOTIDE SEQUENCE [LARGE SCALE GENOMIC DNA]</scope>
    <source>
        <strain evidence="10 11">JC819</strain>
    </source>
</reference>
<dbReference type="Pfam" id="PF22244">
    <property type="entry name" value="GCE_fung"/>
    <property type="match status" value="1"/>
</dbReference>
<evidence type="ECO:0000313" key="10">
    <source>
        <dbReference type="EMBL" id="MDM4013923.1"/>
    </source>
</evidence>
<dbReference type="PANTHER" id="PTHR31490">
    <property type="entry name" value="GLYCOSYL HYDROLASE"/>
    <property type="match status" value="1"/>
</dbReference>
<evidence type="ECO:0000256" key="6">
    <source>
        <dbReference type="ARBA" id="ARBA00023326"/>
    </source>
</evidence>
<dbReference type="PANTHER" id="PTHR31490:SF90">
    <property type="entry name" value="ENDO-1,4-BETA-XYLANASE A"/>
    <property type="match status" value="1"/>
</dbReference>
<dbReference type="PROSITE" id="PS51760">
    <property type="entry name" value="GH10_2"/>
    <property type="match status" value="1"/>
</dbReference>
<evidence type="ECO:0000256" key="4">
    <source>
        <dbReference type="ARBA" id="ARBA00023277"/>
    </source>
</evidence>
<dbReference type="Gene3D" id="3.40.50.1820">
    <property type="entry name" value="alpha/beta hydrolase"/>
    <property type="match status" value="1"/>
</dbReference>
<evidence type="ECO:0000256" key="7">
    <source>
        <dbReference type="RuleBase" id="RU361174"/>
    </source>
</evidence>
<dbReference type="SMART" id="SM00633">
    <property type="entry name" value="Glyco_10"/>
    <property type="match status" value="1"/>
</dbReference>
<comment type="similarity">
    <text evidence="7">Belongs to the glycosyl hydrolase 10 (cellulase F) family.</text>
</comment>